<dbReference type="Proteomes" id="UP000422108">
    <property type="component" value="Chromosome"/>
</dbReference>
<dbReference type="Pfam" id="PF00491">
    <property type="entry name" value="Arginase"/>
    <property type="match status" value="1"/>
</dbReference>
<name>A0A5K8A9K1_9BACT</name>
<feature type="binding site" evidence="4">
    <location>
        <position position="135"/>
    </location>
    <ligand>
        <name>Mn(2+)</name>
        <dbReference type="ChEBI" id="CHEBI:29035"/>
        <label>1</label>
    </ligand>
</feature>
<reference evidence="5 6" key="1">
    <citation type="submission" date="2019-11" db="EMBL/GenBank/DDBJ databases">
        <title>Comparative genomics of hydrocarbon-degrading Desulfosarcina strains.</title>
        <authorList>
            <person name="Watanabe M."/>
            <person name="Kojima H."/>
            <person name="Fukui M."/>
        </authorList>
    </citation>
    <scope>NUCLEOTIDE SEQUENCE [LARGE SCALE GENOMIC DNA]</scope>
    <source>
        <strain evidence="6">oXyS1</strain>
    </source>
</reference>
<evidence type="ECO:0000256" key="2">
    <source>
        <dbReference type="ARBA" id="ARBA00022723"/>
    </source>
</evidence>
<evidence type="ECO:0000256" key="3">
    <source>
        <dbReference type="ARBA" id="ARBA00022801"/>
    </source>
</evidence>
<evidence type="ECO:0000313" key="5">
    <source>
        <dbReference type="EMBL" id="BBO89272.1"/>
    </source>
</evidence>
<feature type="binding site" evidence="4">
    <location>
        <position position="133"/>
    </location>
    <ligand>
        <name>Mn(2+)</name>
        <dbReference type="ChEBI" id="CHEBI:29035"/>
        <label>1</label>
    </ligand>
</feature>
<dbReference type="PROSITE" id="PS51409">
    <property type="entry name" value="ARGINASE_2"/>
    <property type="match status" value="1"/>
</dbReference>
<dbReference type="GO" id="GO:0033389">
    <property type="term" value="P:putrescine biosynthetic process from arginine, via agmatine"/>
    <property type="evidence" value="ECO:0007669"/>
    <property type="project" value="TreeGrafter"/>
</dbReference>
<comment type="similarity">
    <text evidence="1">Belongs to the arginase family. Agmatinase subfamily.</text>
</comment>
<proteinExistence type="inferred from homology"/>
<evidence type="ECO:0000313" key="6">
    <source>
        <dbReference type="Proteomes" id="UP000422108"/>
    </source>
</evidence>
<gene>
    <name evidence="5" type="ORF">DSCOOX_24520</name>
</gene>
<dbReference type="InterPro" id="IPR005925">
    <property type="entry name" value="Agmatinase-rel"/>
</dbReference>
<dbReference type="AlphaFoldDB" id="A0A5K8A9K1"/>
<evidence type="ECO:0000256" key="4">
    <source>
        <dbReference type="PIRSR" id="PIRSR036979-1"/>
    </source>
</evidence>
<dbReference type="GO" id="GO:0046872">
    <property type="term" value="F:metal ion binding"/>
    <property type="evidence" value="ECO:0007669"/>
    <property type="project" value="UniProtKB-KW"/>
</dbReference>
<evidence type="ECO:0000256" key="1">
    <source>
        <dbReference type="ARBA" id="ARBA00009227"/>
    </source>
</evidence>
<dbReference type="RefSeq" id="WP_155310493.1">
    <property type="nucleotide sequence ID" value="NZ_AP021879.1"/>
</dbReference>
<feature type="binding site" evidence="4">
    <location>
        <position position="215"/>
    </location>
    <ligand>
        <name>Mn(2+)</name>
        <dbReference type="ChEBI" id="CHEBI:29035"/>
        <label>1</label>
    </ligand>
</feature>
<dbReference type="InterPro" id="IPR006035">
    <property type="entry name" value="Ureohydrolase"/>
</dbReference>
<feature type="binding site" evidence="4">
    <location>
        <position position="217"/>
    </location>
    <ligand>
        <name>Mn(2+)</name>
        <dbReference type="ChEBI" id="CHEBI:29035"/>
        <label>1</label>
    </ligand>
</feature>
<feature type="binding site" evidence="4">
    <location>
        <position position="110"/>
    </location>
    <ligand>
        <name>Mn(2+)</name>
        <dbReference type="ChEBI" id="CHEBI:29035"/>
        <label>1</label>
    </ligand>
</feature>
<dbReference type="SUPFAM" id="SSF52768">
    <property type="entry name" value="Arginase/deacetylase"/>
    <property type="match status" value="1"/>
</dbReference>
<keyword evidence="6" id="KW-1185">Reference proteome</keyword>
<protein>
    <submittedName>
        <fullName evidence="5">Agmatinase</fullName>
    </submittedName>
</protein>
<accession>A0A5K8A9K1</accession>
<dbReference type="EMBL" id="AP021879">
    <property type="protein sequence ID" value="BBO89272.1"/>
    <property type="molecule type" value="Genomic_DNA"/>
</dbReference>
<feature type="binding site" evidence="4">
    <location>
        <position position="137"/>
    </location>
    <ligand>
        <name>Mn(2+)</name>
        <dbReference type="ChEBI" id="CHEBI:29035"/>
        <label>1</label>
    </ligand>
</feature>
<keyword evidence="2 4" id="KW-0479">Metal-binding</keyword>
<comment type="cofactor">
    <cofactor evidence="4">
        <name>Mn(2+)</name>
        <dbReference type="ChEBI" id="CHEBI:29035"/>
    </cofactor>
    <text evidence="4">Binds 2 manganese ions per subunit.</text>
</comment>
<dbReference type="InterPro" id="IPR023696">
    <property type="entry name" value="Ureohydrolase_dom_sf"/>
</dbReference>
<dbReference type="PIRSF" id="PIRSF036979">
    <property type="entry name" value="Arginase"/>
    <property type="match status" value="1"/>
</dbReference>
<organism evidence="5 6">
    <name type="scientific">Desulfosarcina ovata subsp. ovata</name>
    <dbReference type="NCBI Taxonomy" id="2752305"/>
    <lineage>
        <taxon>Bacteria</taxon>
        <taxon>Pseudomonadati</taxon>
        <taxon>Thermodesulfobacteriota</taxon>
        <taxon>Desulfobacteria</taxon>
        <taxon>Desulfobacterales</taxon>
        <taxon>Desulfosarcinaceae</taxon>
        <taxon>Desulfosarcina</taxon>
    </lineage>
</organism>
<keyword evidence="3" id="KW-0378">Hydrolase</keyword>
<dbReference type="NCBIfam" id="TIGR01230">
    <property type="entry name" value="agmatinase"/>
    <property type="match status" value="1"/>
</dbReference>
<dbReference type="Gene3D" id="3.40.800.10">
    <property type="entry name" value="Ureohydrolase domain"/>
    <property type="match status" value="1"/>
</dbReference>
<dbReference type="PANTHER" id="PTHR11358">
    <property type="entry name" value="ARGINASE/AGMATINASE"/>
    <property type="match status" value="1"/>
</dbReference>
<dbReference type="PANTHER" id="PTHR11358:SF26">
    <property type="entry name" value="GUANIDINO ACID HYDROLASE, MITOCHONDRIAL"/>
    <property type="match status" value="1"/>
</dbReference>
<dbReference type="CDD" id="cd11593">
    <property type="entry name" value="Agmatinase-like_2"/>
    <property type="match status" value="1"/>
</dbReference>
<keyword evidence="4" id="KW-0464">Manganese</keyword>
<dbReference type="GO" id="GO:0008783">
    <property type="term" value="F:agmatinase activity"/>
    <property type="evidence" value="ECO:0007669"/>
    <property type="project" value="TreeGrafter"/>
</dbReference>
<sequence>MTPHPTPFLGLPEGQSDLAAARVVVVPYGYEGGVSYGKGTAGAPAAVIEASQYLELYDEVLDEEPCRVGIATLAQPEIPDDPQAMLDTLEQTVAPLLDREKFVVVVGGDHSITTGYVRALARHNADFGILQLDAHADLRDSYEGSPFSHACSMARIREMTDRTLQIGIRSMSVEEAQRIKDEDLALCTMHRYRKGNFDLEAELAQLPEKLFITVDVDVFDWSVITSTGTPEPGGMLWDEAMDILETVFHTKTVIGFDVVELAHRDHDPNSAFATAKLIYKMIGMRFAGKEGA</sequence>